<feature type="signal peptide" evidence="1">
    <location>
        <begin position="1"/>
        <end position="18"/>
    </location>
</feature>
<keyword evidence="3" id="KW-1185">Reference proteome</keyword>
<feature type="chain" id="PRO_5004651189" evidence="1">
    <location>
        <begin position="19"/>
        <end position="222"/>
    </location>
</feature>
<sequence length="222" mass="24941">MKLFASLYLFAIIAIAVAAPVADAEVKPNTVSPQQLDSRIFDMLVLPDDFDMNHPAFNLTYMESLGLNEPTPKLPAEVLSNVRRSHLSYMSVFHEKLSCKRNDAFNSALAEDITGSVRSLHDKKDTWCCQQNKGFSCTNVTRYKTAIAQICGRHNVCIDCRYIAAAAIEVANRCPGPRSFGTAKGYKHATQGDLEMIVRFLKDPNFHGNDYWQLPKNKVPYY</sequence>
<accession>U4L7T1</accession>
<evidence type="ECO:0000313" key="2">
    <source>
        <dbReference type="EMBL" id="CCX12707.1"/>
    </source>
</evidence>
<proteinExistence type="predicted"/>
<name>U4L7T1_PYROM</name>
<dbReference type="AlphaFoldDB" id="U4L7T1"/>
<dbReference type="OrthoDB" id="10333609at2759"/>
<dbReference type="EMBL" id="HF935723">
    <property type="protein sequence ID" value="CCX12707.1"/>
    <property type="molecule type" value="Genomic_DNA"/>
</dbReference>
<reference evidence="2 3" key="1">
    <citation type="journal article" date="2013" name="PLoS Genet.">
        <title>The genome and development-dependent transcriptomes of Pyronema confluens: a window into fungal evolution.</title>
        <authorList>
            <person name="Traeger S."/>
            <person name="Altegoer F."/>
            <person name="Freitag M."/>
            <person name="Gabaldon T."/>
            <person name="Kempken F."/>
            <person name="Kumar A."/>
            <person name="Marcet-Houben M."/>
            <person name="Poggeler S."/>
            <person name="Stajich J.E."/>
            <person name="Nowrousian M."/>
        </authorList>
    </citation>
    <scope>NUCLEOTIDE SEQUENCE [LARGE SCALE GENOMIC DNA]</scope>
    <source>
        <strain evidence="3">CBS 100304</strain>
        <tissue evidence="2">Vegetative mycelium</tissue>
    </source>
</reference>
<evidence type="ECO:0000313" key="3">
    <source>
        <dbReference type="Proteomes" id="UP000018144"/>
    </source>
</evidence>
<organism evidence="2 3">
    <name type="scientific">Pyronema omphalodes (strain CBS 100304)</name>
    <name type="common">Pyronema confluens</name>
    <dbReference type="NCBI Taxonomy" id="1076935"/>
    <lineage>
        <taxon>Eukaryota</taxon>
        <taxon>Fungi</taxon>
        <taxon>Dikarya</taxon>
        <taxon>Ascomycota</taxon>
        <taxon>Pezizomycotina</taxon>
        <taxon>Pezizomycetes</taxon>
        <taxon>Pezizales</taxon>
        <taxon>Pyronemataceae</taxon>
        <taxon>Pyronema</taxon>
    </lineage>
</organism>
<protein>
    <submittedName>
        <fullName evidence="2">Uncharacterized protein</fullName>
    </submittedName>
</protein>
<gene>
    <name evidence="2" type="ORF">PCON_12301</name>
</gene>
<evidence type="ECO:0000256" key="1">
    <source>
        <dbReference type="SAM" id="SignalP"/>
    </source>
</evidence>
<keyword evidence="1" id="KW-0732">Signal</keyword>
<dbReference type="Proteomes" id="UP000018144">
    <property type="component" value="Unassembled WGS sequence"/>
</dbReference>